<protein>
    <submittedName>
        <fullName evidence="1">Uncharacterized protein</fullName>
    </submittedName>
</protein>
<dbReference type="EMBL" id="UFYA01000001">
    <property type="protein sequence ID" value="STD14657.1"/>
    <property type="molecule type" value="Genomic_DNA"/>
</dbReference>
<evidence type="ECO:0000313" key="2">
    <source>
        <dbReference type="Proteomes" id="UP000254118"/>
    </source>
</evidence>
<comment type="caution">
    <text evidence="1">The sequence shown here is derived from an EMBL/GenBank/DDBJ whole genome shotgun (WGS) entry which is preliminary data.</text>
</comment>
<dbReference type="RefSeq" id="WP_147279271.1">
    <property type="nucleotide sequence ID" value="NZ_UFYA01000001.1"/>
</dbReference>
<evidence type="ECO:0000313" key="1">
    <source>
        <dbReference type="EMBL" id="STD14657.1"/>
    </source>
</evidence>
<accession>A0AA46H1D8</accession>
<proteinExistence type="predicted"/>
<sequence length="74" mass="7772">MVDPAVAVAGGVPVLTSAMAGWGGWGASRQVVLSLVGAFSSPVGRVAVLRMPLPWLQFRGGVALFVHRSRTRTR</sequence>
<reference evidence="1 2" key="1">
    <citation type="submission" date="2018-06" db="EMBL/GenBank/DDBJ databases">
        <authorList>
            <consortium name="Pathogen Informatics"/>
            <person name="Doyle S."/>
        </authorList>
    </citation>
    <scope>NUCLEOTIDE SEQUENCE [LARGE SCALE GENOMIC DNA]</scope>
    <source>
        <strain evidence="1 2">NCTC7915</strain>
    </source>
</reference>
<name>A0AA46H1D8_9MICO</name>
<dbReference type="AlphaFoldDB" id="A0AA46H1D8"/>
<dbReference type="Proteomes" id="UP000254118">
    <property type="component" value="Unassembled WGS sequence"/>
</dbReference>
<organism evidence="1 2">
    <name type="scientific">Dermatophilus congolensis</name>
    <dbReference type="NCBI Taxonomy" id="1863"/>
    <lineage>
        <taxon>Bacteria</taxon>
        <taxon>Bacillati</taxon>
        <taxon>Actinomycetota</taxon>
        <taxon>Actinomycetes</taxon>
        <taxon>Micrococcales</taxon>
        <taxon>Dermatophilaceae</taxon>
        <taxon>Dermatophilus</taxon>
    </lineage>
</organism>
<gene>
    <name evidence="1" type="ORF">NCTC7915_02139</name>
</gene>